<dbReference type="GO" id="GO:0043022">
    <property type="term" value="F:ribosome binding"/>
    <property type="evidence" value="ECO:0007669"/>
    <property type="project" value="TreeGrafter"/>
</dbReference>
<dbReference type="InterPro" id="IPR027417">
    <property type="entry name" value="P-loop_NTPase"/>
</dbReference>
<protein>
    <recommendedName>
        <fullName evidence="1">Hflx-type G domain-containing protein</fullName>
    </recommendedName>
</protein>
<dbReference type="InterPro" id="IPR006073">
    <property type="entry name" value="GTP-bd"/>
</dbReference>
<gene>
    <name evidence="2" type="ORF">RIF29_33856</name>
</gene>
<dbReference type="GO" id="GO:0005525">
    <property type="term" value="F:GTP binding"/>
    <property type="evidence" value="ECO:0007669"/>
    <property type="project" value="InterPro"/>
</dbReference>
<dbReference type="InterPro" id="IPR030394">
    <property type="entry name" value="G_HFLX_dom"/>
</dbReference>
<reference evidence="2 3" key="1">
    <citation type="submission" date="2024-01" db="EMBL/GenBank/DDBJ databases">
        <title>The genomes of 5 underutilized Papilionoideae crops provide insights into root nodulation and disease resistanc.</title>
        <authorList>
            <person name="Yuan L."/>
        </authorList>
    </citation>
    <scope>NUCLEOTIDE SEQUENCE [LARGE SCALE GENOMIC DNA]</scope>
    <source>
        <strain evidence="2">ZHUSHIDOU_FW_LH</strain>
        <tissue evidence="2">Leaf</tissue>
    </source>
</reference>
<dbReference type="InterPro" id="IPR016496">
    <property type="entry name" value="GTPase_HflX"/>
</dbReference>
<feature type="domain" description="Hflx-type G" evidence="1">
    <location>
        <begin position="62"/>
        <end position="124"/>
    </location>
</feature>
<organism evidence="2 3">
    <name type="scientific">Crotalaria pallida</name>
    <name type="common">Smooth rattlebox</name>
    <name type="synonym">Crotalaria striata</name>
    <dbReference type="NCBI Taxonomy" id="3830"/>
    <lineage>
        <taxon>Eukaryota</taxon>
        <taxon>Viridiplantae</taxon>
        <taxon>Streptophyta</taxon>
        <taxon>Embryophyta</taxon>
        <taxon>Tracheophyta</taxon>
        <taxon>Spermatophyta</taxon>
        <taxon>Magnoliopsida</taxon>
        <taxon>eudicotyledons</taxon>
        <taxon>Gunneridae</taxon>
        <taxon>Pentapetalae</taxon>
        <taxon>rosids</taxon>
        <taxon>fabids</taxon>
        <taxon>Fabales</taxon>
        <taxon>Fabaceae</taxon>
        <taxon>Papilionoideae</taxon>
        <taxon>50 kb inversion clade</taxon>
        <taxon>genistoids sensu lato</taxon>
        <taxon>core genistoids</taxon>
        <taxon>Crotalarieae</taxon>
        <taxon>Crotalaria</taxon>
    </lineage>
</organism>
<dbReference type="EMBL" id="JAYWIO010000007">
    <property type="protein sequence ID" value="KAK7251005.1"/>
    <property type="molecule type" value="Genomic_DNA"/>
</dbReference>
<dbReference type="Gene3D" id="3.40.50.300">
    <property type="entry name" value="P-loop containing nucleotide triphosphate hydrolases"/>
    <property type="match status" value="1"/>
</dbReference>
<dbReference type="Pfam" id="PF01926">
    <property type="entry name" value="MMR_HSR1"/>
    <property type="match status" value="1"/>
</dbReference>
<sequence length="167" mass="18736">MERRKILCFTSGAGETELQLQRQRILERRNYLLTQIEEVHRTRAVQVVDRKRHGGSYGQVLATVAVVGYTNAGKSTLVSELSNSELYSDCRLFAIVDPRLRSVVLPSGRKVLLSDTVGFISDLPVQINYILSFEEVTLKFISAGEQFQLFGRVALKVNSGEDIDMVV</sequence>
<evidence type="ECO:0000313" key="3">
    <source>
        <dbReference type="Proteomes" id="UP001372338"/>
    </source>
</evidence>
<keyword evidence="3" id="KW-1185">Reference proteome</keyword>
<accession>A0AAN9E896</accession>
<dbReference type="PROSITE" id="PS51705">
    <property type="entry name" value="G_HFLX"/>
    <property type="match status" value="1"/>
</dbReference>
<comment type="caution">
    <text evidence="2">The sequence shown here is derived from an EMBL/GenBank/DDBJ whole genome shotgun (WGS) entry which is preliminary data.</text>
</comment>
<dbReference type="PANTHER" id="PTHR10229">
    <property type="entry name" value="GTP-BINDING PROTEIN HFLX"/>
    <property type="match status" value="1"/>
</dbReference>
<dbReference type="GO" id="GO:0005737">
    <property type="term" value="C:cytoplasm"/>
    <property type="evidence" value="ECO:0007669"/>
    <property type="project" value="TreeGrafter"/>
</dbReference>
<dbReference type="SUPFAM" id="SSF52540">
    <property type="entry name" value="P-loop containing nucleoside triphosphate hydrolases"/>
    <property type="match status" value="1"/>
</dbReference>
<dbReference type="PANTHER" id="PTHR10229:SF8">
    <property type="entry name" value="GTPASE HFLX"/>
    <property type="match status" value="1"/>
</dbReference>
<dbReference type="AlphaFoldDB" id="A0AAN9E896"/>
<evidence type="ECO:0000313" key="2">
    <source>
        <dbReference type="EMBL" id="KAK7251005.1"/>
    </source>
</evidence>
<name>A0AAN9E896_CROPI</name>
<evidence type="ECO:0000259" key="1">
    <source>
        <dbReference type="PROSITE" id="PS51705"/>
    </source>
</evidence>
<proteinExistence type="predicted"/>
<dbReference type="Proteomes" id="UP001372338">
    <property type="component" value="Unassembled WGS sequence"/>
</dbReference>